<reference evidence="3" key="1">
    <citation type="submission" date="2015-04" db="EMBL/GenBank/DDBJ databases">
        <title>The genome sequence of the plant pathogenic Rhizarian Plasmodiophora brassicae reveals insights in its biotrophic life cycle and the origin of chitin synthesis.</title>
        <authorList>
            <person name="Schwelm A."/>
            <person name="Fogelqvist J."/>
            <person name="Knaust A."/>
            <person name="Julke S."/>
            <person name="Lilja T."/>
            <person name="Dhandapani V."/>
            <person name="Bonilla-Rosso G."/>
            <person name="Karlsson M."/>
            <person name="Shevchenko A."/>
            <person name="Choi S.R."/>
            <person name="Kim H.G."/>
            <person name="Park J.Y."/>
            <person name="Lim Y.P."/>
            <person name="Ludwig-Muller J."/>
            <person name="Dixelius C."/>
        </authorList>
    </citation>
    <scope>NUCLEOTIDE SEQUENCE</scope>
    <source>
        <tissue evidence="3">Potato root galls</tissue>
    </source>
</reference>
<dbReference type="AlphaFoldDB" id="A0A0H5QZP5"/>
<dbReference type="EMBL" id="HACM01006739">
    <property type="protein sequence ID" value="CRZ07181.1"/>
    <property type="molecule type" value="Transcribed_RNA"/>
</dbReference>
<dbReference type="Gene3D" id="2.70.50.70">
    <property type="match status" value="1"/>
</dbReference>
<keyword evidence="2" id="KW-0472">Membrane</keyword>
<feature type="non-terminal residue" evidence="3">
    <location>
        <position position="1"/>
    </location>
</feature>
<keyword evidence="2" id="KW-1133">Transmembrane helix</keyword>
<proteinExistence type="predicted"/>
<name>A0A0H5QZP5_9EUKA</name>
<evidence type="ECO:0000313" key="3">
    <source>
        <dbReference type="EMBL" id="CRZ07181.1"/>
    </source>
</evidence>
<sequence length="252" mass="27524">YDAAPPLFFKLAEISSCSFIDRYRLDVPEWLPPISSAVLRWEWVGDNRDRFYANCVDVSISGKPSATLPYKSQLFPVGGHLNLLGKNIVGPSIATLSTPGVSLYGRSVPFSPSSSVTANTVNEQAGHEPAHALNPPLILAIAIAVIVLISLAMYGFRSWKTRQANRSMNSTHGLELHKRMPSPSAPPFSPHPGFSRSLQEGSLPEPIAPPRSPVFRTNSRQSVPKMRLLSRESFGDVGLILQPEESPTDNQV</sequence>
<feature type="transmembrane region" description="Helical" evidence="2">
    <location>
        <begin position="137"/>
        <end position="156"/>
    </location>
</feature>
<organism evidence="3">
    <name type="scientific">Spongospora subterranea</name>
    <dbReference type="NCBI Taxonomy" id="70186"/>
    <lineage>
        <taxon>Eukaryota</taxon>
        <taxon>Sar</taxon>
        <taxon>Rhizaria</taxon>
        <taxon>Endomyxa</taxon>
        <taxon>Phytomyxea</taxon>
        <taxon>Plasmodiophorida</taxon>
        <taxon>Plasmodiophoridae</taxon>
        <taxon>Spongospora</taxon>
    </lineage>
</organism>
<evidence type="ECO:0000256" key="2">
    <source>
        <dbReference type="SAM" id="Phobius"/>
    </source>
</evidence>
<accession>A0A0H5QZP5</accession>
<protein>
    <submittedName>
        <fullName evidence="3">Uncharacterized protein</fullName>
    </submittedName>
</protein>
<evidence type="ECO:0000256" key="1">
    <source>
        <dbReference type="SAM" id="MobiDB-lite"/>
    </source>
</evidence>
<keyword evidence="2" id="KW-0812">Transmembrane</keyword>
<feature type="region of interest" description="Disordered" evidence="1">
    <location>
        <begin position="170"/>
        <end position="229"/>
    </location>
</feature>